<feature type="compositionally biased region" description="Polar residues" evidence="5">
    <location>
        <begin position="1025"/>
        <end position="1037"/>
    </location>
</feature>
<dbReference type="SMART" id="SM01196">
    <property type="entry name" value="FERM_C"/>
    <property type="match status" value="1"/>
</dbReference>
<dbReference type="InterPro" id="IPR047176">
    <property type="entry name" value="FRMD4A/B"/>
</dbReference>
<evidence type="ECO:0000313" key="8">
    <source>
        <dbReference type="Proteomes" id="UP001152320"/>
    </source>
</evidence>
<dbReference type="OrthoDB" id="10063592at2759"/>
<feature type="coiled-coil region" evidence="4">
    <location>
        <begin position="484"/>
        <end position="511"/>
    </location>
</feature>
<dbReference type="PANTHER" id="PTHR46079:SF2">
    <property type="entry name" value="FERM DOMAIN-CONTAINING PROTEIN"/>
    <property type="match status" value="1"/>
</dbReference>
<proteinExistence type="predicted"/>
<feature type="region of interest" description="Disordered" evidence="5">
    <location>
        <begin position="577"/>
        <end position="798"/>
    </location>
</feature>
<evidence type="ECO:0000256" key="5">
    <source>
        <dbReference type="SAM" id="MobiDB-lite"/>
    </source>
</evidence>
<dbReference type="Gene3D" id="2.30.29.30">
    <property type="entry name" value="Pleckstrin-homology domain (PH domain)/Phosphotyrosine-binding domain (PTB)"/>
    <property type="match status" value="1"/>
</dbReference>
<feature type="compositionally biased region" description="Polar residues" evidence="5">
    <location>
        <begin position="382"/>
        <end position="395"/>
    </location>
</feature>
<feature type="region of interest" description="Disordered" evidence="5">
    <location>
        <begin position="857"/>
        <end position="1083"/>
    </location>
</feature>
<dbReference type="Gene3D" id="3.10.20.90">
    <property type="entry name" value="Phosphatidylinositol 3-kinase Catalytic Subunit, Chain A, domain 1"/>
    <property type="match status" value="1"/>
</dbReference>
<dbReference type="SUPFAM" id="SSF54236">
    <property type="entry name" value="Ubiquitin-like"/>
    <property type="match status" value="1"/>
</dbReference>
<organism evidence="7 8">
    <name type="scientific">Holothuria leucospilota</name>
    <name type="common">Black long sea cucumber</name>
    <name type="synonym">Mertensiothuria leucospilota</name>
    <dbReference type="NCBI Taxonomy" id="206669"/>
    <lineage>
        <taxon>Eukaryota</taxon>
        <taxon>Metazoa</taxon>
        <taxon>Echinodermata</taxon>
        <taxon>Eleutherozoa</taxon>
        <taxon>Echinozoa</taxon>
        <taxon>Holothuroidea</taxon>
        <taxon>Aspidochirotacea</taxon>
        <taxon>Aspidochirotida</taxon>
        <taxon>Holothuriidae</taxon>
        <taxon>Holothuria</taxon>
    </lineage>
</organism>
<dbReference type="PRINTS" id="PR00935">
    <property type="entry name" value="BAND41"/>
</dbReference>
<dbReference type="Pfam" id="PF09379">
    <property type="entry name" value="FERM_N"/>
    <property type="match status" value="1"/>
</dbReference>
<dbReference type="GO" id="GO:0005737">
    <property type="term" value="C:cytoplasm"/>
    <property type="evidence" value="ECO:0007669"/>
    <property type="project" value="UniProtKB-SubCell"/>
</dbReference>
<dbReference type="GO" id="GO:0090162">
    <property type="term" value="P:establishment of epithelial cell polarity"/>
    <property type="evidence" value="ECO:0007669"/>
    <property type="project" value="InterPro"/>
</dbReference>
<feature type="compositionally biased region" description="Basic and acidic residues" evidence="5">
    <location>
        <begin position="592"/>
        <end position="609"/>
    </location>
</feature>
<dbReference type="CDD" id="cd14473">
    <property type="entry name" value="FERM_B-lobe"/>
    <property type="match status" value="1"/>
</dbReference>
<dbReference type="Pfam" id="PF09380">
    <property type="entry name" value="FERM_C"/>
    <property type="match status" value="1"/>
</dbReference>
<dbReference type="PANTHER" id="PTHR46079">
    <property type="entry name" value="FERM DOMAIN-CONTAINING PROTEIN 4"/>
    <property type="match status" value="1"/>
</dbReference>
<sequence>MMQEDKLGRLITGGLLSLSKWSRMRAKASSRMSEGRRAQVILLDERKVELTIAPKLSGGDLLDLVVSYCNLKEKEYFGLAFMDETNHYNWLQPDKKVLDHELPRPPPGEALTLYFRVQYFSESIAKLRDSITIELFYLQAKESVYKGEIEVDSETAFELAAYILQAVDGDYRSYQRAVDTLKKLPVLPQSTLKDHPSLLFCEERILFYYKQNIGFTTGQAIVCYMQVIESLPTYGVHYYEVKDKSGLPWWLGLSYKGIGQYDQGDRVTPRNVFHWKQLQNIYYQNRKFSIEVLDSKRVTVSRRTFGGGNATVHAWYGHPLMIRSMWTMAVSQHQFYLDRKHSKEMPANDKSLSQIANDLTVSTISLSSSQTSEHSSDDKLRGSTSSLKGSVSTLSKLKDKEKSSRELLAIEGEEARQQMVEALKERKAVLEERLREKIEALKKLCIKEAEITNKLPEEYPLTPGEPSPKFKRRMTTLYKLSDKHVNVEEFKNSEEQELNRLEKEFEIQSNITTAARKLANDPNISKKVRKTRRDSYKKSALKLDKIHKQLNTIRLQLGMSVIDSISMEVREDISNMESPGRKFSFTGTLPRKLGERGRSRTKESPDGKGRSKSVPRQLLDNFTRSPSLSRDEKEAPKRAPSPVILSTETVRKENFTNLATKPPPGRRVESNQYESIPRDLRRNNSDDGIAGDRHSYGTDTSSHSSASSRGLYNRTNSEYSVSVRKSTPPIYQSLQRLPRSGKGNNGSIEDFRIRLGSNNSLDSDLRAKRRGSTEAVPSHTRPTPPTALFMEGNPNSPPPVYGMVPRSYRQTGRYFESPELSSPIHEVQTSPKHAVSMHNLQHTAAPSQQYPSYTYDTDGYTHQAGRSVSQPPTPKKHASLGNLASQVNNSPTLEEEDTMTSNSMKGQLETGRGQGEHLSQGRYNVPRRHYDVDGDQYQYGYTQTDKGMHQSPRRGSHVPPQETVQSGRRRHNSFSSQHSTSSQSSINSHQSHSSQRSQTSLNQNGARNPGSHHSTPVKNKHVSVSYVTGSNGHQWSVNHGDHYPPPYQREDSFEQYQNYSQGNYPQGYDYHPRDSYDSYPQEENFGYQEDYNNYYSDQDYEPPNFSTTYQEEPLQTSDNGDAYRSFTTQQSYSQSGLTIRAVSTPAIQSSQVPQPAPAYMTSAPAVSHSPHPPVYGTTIAVSKVHYQPATPMTCEPVTRKKKHHSHHLAGRDSRENYSPYIEDAEYAADVDEYAEDDYDNEATQWNPEREPDRPPLQGKVRTGTLV</sequence>
<feature type="coiled-coil region" evidence="4">
    <location>
        <begin position="412"/>
        <end position="440"/>
    </location>
</feature>
<feature type="compositionally biased region" description="Polar residues" evidence="5">
    <location>
        <begin position="713"/>
        <end position="735"/>
    </location>
</feature>
<feature type="compositionally biased region" description="Low complexity" evidence="5">
    <location>
        <begin position="973"/>
        <end position="1000"/>
    </location>
</feature>
<dbReference type="Pfam" id="PF00373">
    <property type="entry name" value="FERM_M"/>
    <property type="match status" value="1"/>
</dbReference>
<dbReference type="InterPro" id="IPR011993">
    <property type="entry name" value="PH-like_dom_sf"/>
</dbReference>
<dbReference type="InterPro" id="IPR021774">
    <property type="entry name" value="CUPID"/>
</dbReference>
<feature type="compositionally biased region" description="Basic and acidic residues" evidence="5">
    <location>
        <begin position="676"/>
        <end position="696"/>
    </location>
</feature>
<dbReference type="Pfam" id="PF11819">
    <property type="entry name" value="CUPID"/>
    <property type="match status" value="1"/>
</dbReference>
<reference evidence="7" key="1">
    <citation type="submission" date="2021-10" db="EMBL/GenBank/DDBJ databases">
        <title>Tropical sea cucumber genome reveals ecological adaptation and Cuvierian tubules defense mechanism.</title>
        <authorList>
            <person name="Chen T."/>
        </authorList>
    </citation>
    <scope>NUCLEOTIDE SEQUENCE</scope>
    <source>
        <strain evidence="7">Nanhai2018</strain>
        <tissue evidence="7">Muscle</tissue>
    </source>
</reference>
<feature type="compositionally biased region" description="Basic residues" evidence="5">
    <location>
        <begin position="1199"/>
        <end position="1208"/>
    </location>
</feature>
<evidence type="ECO:0000259" key="6">
    <source>
        <dbReference type="PROSITE" id="PS50057"/>
    </source>
</evidence>
<dbReference type="CDD" id="cd17103">
    <property type="entry name" value="FERM_F1_FRMD4"/>
    <property type="match status" value="1"/>
</dbReference>
<dbReference type="AlphaFoldDB" id="A0A9Q1CM51"/>
<evidence type="ECO:0000256" key="1">
    <source>
        <dbReference type="ARBA" id="ARBA00004496"/>
    </source>
</evidence>
<dbReference type="InterPro" id="IPR018979">
    <property type="entry name" value="FERM_N"/>
</dbReference>
<dbReference type="SUPFAM" id="SSF50729">
    <property type="entry name" value="PH domain-like"/>
    <property type="match status" value="1"/>
</dbReference>
<feature type="region of interest" description="Disordered" evidence="5">
    <location>
        <begin position="1229"/>
        <end position="1266"/>
    </location>
</feature>
<evidence type="ECO:0000256" key="4">
    <source>
        <dbReference type="SAM" id="Coils"/>
    </source>
</evidence>
<feature type="region of interest" description="Disordered" evidence="5">
    <location>
        <begin position="366"/>
        <end position="398"/>
    </location>
</feature>
<dbReference type="InterPro" id="IPR019748">
    <property type="entry name" value="FERM_central"/>
</dbReference>
<keyword evidence="2" id="KW-0963">Cytoplasm</keyword>
<feature type="region of interest" description="Disordered" evidence="5">
    <location>
        <begin position="1196"/>
        <end position="1216"/>
    </location>
</feature>
<comment type="caution">
    <text evidence="7">The sequence shown here is derived from an EMBL/GenBank/DDBJ whole genome shotgun (WGS) entry which is preliminary data.</text>
</comment>
<feature type="compositionally biased region" description="Polar residues" evidence="5">
    <location>
        <begin position="1054"/>
        <end position="1064"/>
    </location>
</feature>
<keyword evidence="8" id="KW-1185">Reference proteome</keyword>
<name>A0A9Q1CM51_HOLLE</name>
<dbReference type="SMART" id="SM00295">
    <property type="entry name" value="B41"/>
    <property type="match status" value="1"/>
</dbReference>
<dbReference type="Gene3D" id="1.20.80.10">
    <property type="match status" value="1"/>
</dbReference>
<dbReference type="PROSITE" id="PS50057">
    <property type="entry name" value="FERM_3"/>
    <property type="match status" value="1"/>
</dbReference>
<protein>
    <submittedName>
        <fullName evidence="7">FERM domain-containing protein 4A</fullName>
    </submittedName>
</protein>
<dbReference type="InterPro" id="IPR035963">
    <property type="entry name" value="FERM_2"/>
</dbReference>
<dbReference type="InterPro" id="IPR018980">
    <property type="entry name" value="FERM_PH-like_C"/>
</dbReference>
<dbReference type="InterPro" id="IPR000299">
    <property type="entry name" value="FERM_domain"/>
</dbReference>
<dbReference type="EMBL" id="JAIZAY010000002">
    <property type="protein sequence ID" value="KAJ8047763.1"/>
    <property type="molecule type" value="Genomic_DNA"/>
</dbReference>
<evidence type="ECO:0000256" key="2">
    <source>
        <dbReference type="ARBA" id="ARBA00022490"/>
    </source>
</evidence>
<dbReference type="CDD" id="cd13191">
    <property type="entry name" value="FERM_C_FRMD4A_FRMD4B"/>
    <property type="match status" value="1"/>
</dbReference>
<accession>A0A9Q1CM51</accession>
<dbReference type="InterPro" id="IPR041785">
    <property type="entry name" value="FRMD4A/B_FERM_C"/>
</dbReference>
<dbReference type="SUPFAM" id="SSF47031">
    <property type="entry name" value="Second domain of FERM"/>
    <property type="match status" value="1"/>
</dbReference>
<gene>
    <name evidence="7" type="ORF">HOLleu_06848</name>
</gene>
<dbReference type="InterPro" id="IPR029071">
    <property type="entry name" value="Ubiquitin-like_domsf"/>
</dbReference>
<dbReference type="InterPro" id="IPR014352">
    <property type="entry name" value="FERM/acyl-CoA-bd_prot_sf"/>
</dbReference>
<feature type="compositionally biased region" description="Low complexity" evidence="5">
    <location>
        <begin position="935"/>
        <end position="945"/>
    </location>
</feature>
<comment type="subcellular location">
    <subcellularLocation>
        <location evidence="1">Cytoplasm</location>
    </subcellularLocation>
</comment>
<evidence type="ECO:0000313" key="7">
    <source>
        <dbReference type="EMBL" id="KAJ8047763.1"/>
    </source>
</evidence>
<feature type="compositionally biased region" description="Polar residues" evidence="5">
    <location>
        <begin position="1001"/>
        <end position="1017"/>
    </location>
</feature>
<evidence type="ECO:0000256" key="3">
    <source>
        <dbReference type="ARBA" id="ARBA00023054"/>
    </source>
</evidence>
<keyword evidence="3 4" id="KW-0175">Coiled coil</keyword>
<dbReference type="InterPro" id="IPR019749">
    <property type="entry name" value="Band_41_domain"/>
</dbReference>
<feature type="compositionally biased region" description="Acidic residues" evidence="5">
    <location>
        <begin position="1229"/>
        <end position="1240"/>
    </location>
</feature>
<dbReference type="Proteomes" id="UP001152320">
    <property type="component" value="Chromosome 2"/>
</dbReference>
<feature type="domain" description="FERM" evidence="6">
    <location>
        <begin position="36"/>
        <end position="340"/>
    </location>
</feature>
<feature type="compositionally biased region" description="Polar residues" evidence="5">
    <location>
        <begin position="882"/>
        <end position="892"/>
    </location>
</feature>